<dbReference type="AlphaFoldDB" id="A0A0C3NY57"/>
<protein>
    <submittedName>
        <fullName evidence="2">Uncharacterized protein</fullName>
    </submittedName>
</protein>
<dbReference type="EMBL" id="KN831997">
    <property type="protein sequence ID" value="KIO00256.1"/>
    <property type="molecule type" value="Genomic_DNA"/>
</dbReference>
<feature type="region of interest" description="Disordered" evidence="1">
    <location>
        <begin position="53"/>
        <end position="73"/>
    </location>
</feature>
<feature type="non-terminal residue" evidence="2">
    <location>
        <position position="96"/>
    </location>
</feature>
<sequence>MASGLVRCFNPRFGYHWSSLLKAARVRSGLELVQKVASWVRLHDERRVVVDNTAGPPCTRKEMGHRSSPTSRRVGGNIEYACWERSVFFSAFLQPH</sequence>
<dbReference type="HOGENOM" id="CLU_2365333_0_0_1"/>
<dbReference type="Proteomes" id="UP000054217">
    <property type="component" value="Unassembled WGS sequence"/>
</dbReference>
<gene>
    <name evidence="2" type="ORF">M404DRAFT_1003941</name>
</gene>
<evidence type="ECO:0000256" key="1">
    <source>
        <dbReference type="SAM" id="MobiDB-lite"/>
    </source>
</evidence>
<evidence type="ECO:0000313" key="3">
    <source>
        <dbReference type="Proteomes" id="UP000054217"/>
    </source>
</evidence>
<name>A0A0C3NY57_PISTI</name>
<proteinExistence type="predicted"/>
<evidence type="ECO:0000313" key="2">
    <source>
        <dbReference type="EMBL" id="KIO00256.1"/>
    </source>
</evidence>
<accession>A0A0C3NY57</accession>
<organism evidence="2 3">
    <name type="scientific">Pisolithus tinctorius Marx 270</name>
    <dbReference type="NCBI Taxonomy" id="870435"/>
    <lineage>
        <taxon>Eukaryota</taxon>
        <taxon>Fungi</taxon>
        <taxon>Dikarya</taxon>
        <taxon>Basidiomycota</taxon>
        <taxon>Agaricomycotina</taxon>
        <taxon>Agaricomycetes</taxon>
        <taxon>Agaricomycetidae</taxon>
        <taxon>Boletales</taxon>
        <taxon>Sclerodermatineae</taxon>
        <taxon>Pisolithaceae</taxon>
        <taxon>Pisolithus</taxon>
    </lineage>
</organism>
<reference evidence="2 3" key="1">
    <citation type="submission" date="2014-04" db="EMBL/GenBank/DDBJ databases">
        <authorList>
            <consortium name="DOE Joint Genome Institute"/>
            <person name="Kuo A."/>
            <person name="Kohler A."/>
            <person name="Costa M.D."/>
            <person name="Nagy L.G."/>
            <person name="Floudas D."/>
            <person name="Copeland A."/>
            <person name="Barry K.W."/>
            <person name="Cichocki N."/>
            <person name="Veneault-Fourrey C."/>
            <person name="LaButti K."/>
            <person name="Lindquist E.A."/>
            <person name="Lipzen A."/>
            <person name="Lundell T."/>
            <person name="Morin E."/>
            <person name="Murat C."/>
            <person name="Sun H."/>
            <person name="Tunlid A."/>
            <person name="Henrissat B."/>
            <person name="Grigoriev I.V."/>
            <person name="Hibbett D.S."/>
            <person name="Martin F."/>
            <person name="Nordberg H.P."/>
            <person name="Cantor M.N."/>
            <person name="Hua S.X."/>
        </authorList>
    </citation>
    <scope>NUCLEOTIDE SEQUENCE [LARGE SCALE GENOMIC DNA]</scope>
    <source>
        <strain evidence="2 3">Marx 270</strain>
    </source>
</reference>
<keyword evidence="3" id="KW-1185">Reference proteome</keyword>
<dbReference type="InParanoid" id="A0A0C3NY57"/>
<reference evidence="3" key="2">
    <citation type="submission" date="2015-01" db="EMBL/GenBank/DDBJ databases">
        <title>Evolutionary Origins and Diversification of the Mycorrhizal Mutualists.</title>
        <authorList>
            <consortium name="DOE Joint Genome Institute"/>
            <consortium name="Mycorrhizal Genomics Consortium"/>
            <person name="Kohler A."/>
            <person name="Kuo A."/>
            <person name="Nagy L.G."/>
            <person name="Floudas D."/>
            <person name="Copeland A."/>
            <person name="Barry K.W."/>
            <person name="Cichocki N."/>
            <person name="Veneault-Fourrey C."/>
            <person name="LaButti K."/>
            <person name="Lindquist E.A."/>
            <person name="Lipzen A."/>
            <person name="Lundell T."/>
            <person name="Morin E."/>
            <person name="Murat C."/>
            <person name="Riley R."/>
            <person name="Ohm R."/>
            <person name="Sun H."/>
            <person name="Tunlid A."/>
            <person name="Henrissat B."/>
            <person name="Grigoriev I.V."/>
            <person name="Hibbett D.S."/>
            <person name="Martin F."/>
        </authorList>
    </citation>
    <scope>NUCLEOTIDE SEQUENCE [LARGE SCALE GENOMIC DNA]</scope>
    <source>
        <strain evidence="3">Marx 270</strain>
    </source>
</reference>